<keyword evidence="2" id="KW-1185">Reference proteome</keyword>
<reference evidence="2" key="1">
    <citation type="submission" date="2015-09" db="EMBL/GenBank/DDBJ databases">
        <authorList>
            <person name="Daims H."/>
        </authorList>
    </citation>
    <scope>NUCLEOTIDE SEQUENCE [LARGE SCALE GENOMIC DNA]</scope>
</reference>
<sequence length="197" mass="22562">MKALAPSDILSIEDYERRRDAFRARIIELKRRRRISVGPLVTLIFENRETLHFQIQEMLRVERITDPDKVQEELDVYNALLPAPGELSATLLIEITEQAEMKMWLDRFMGLDHGEKVAIVAGGERVYGDFEGGRSQETKISAVHFVRFRPTASMKDTFADLRQPVSLLVDHSGYREEAQVPGSMREEWLADLNDGSS</sequence>
<dbReference type="InterPro" id="IPR021890">
    <property type="entry name" value="DUF3501"/>
</dbReference>
<evidence type="ECO:0000313" key="2">
    <source>
        <dbReference type="Proteomes" id="UP000066284"/>
    </source>
</evidence>
<dbReference type="Proteomes" id="UP000066284">
    <property type="component" value="Chromosome 1"/>
</dbReference>
<dbReference type="AlphaFoldDB" id="A0A0S4KT24"/>
<protein>
    <recommendedName>
        <fullName evidence="3">DUF3501 domain-containing protein</fullName>
    </recommendedName>
</protein>
<dbReference type="KEGG" id="nio:NITINOP_0532"/>
<accession>A0A0S4KT24</accession>
<proteinExistence type="predicted"/>
<dbReference type="Pfam" id="PF12007">
    <property type="entry name" value="DUF3501"/>
    <property type="match status" value="1"/>
</dbReference>
<organism evidence="1 2">
    <name type="scientific">Candidatus Nitrospira inopinata</name>
    <dbReference type="NCBI Taxonomy" id="1715989"/>
    <lineage>
        <taxon>Bacteria</taxon>
        <taxon>Pseudomonadati</taxon>
        <taxon>Nitrospirota</taxon>
        <taxon>Nitrospiria</taxon>
        <taxon>Nitrospirales</taxon>
        <taxon>Nitrospiraceae</taxon>
        <taxon>Nitrospira</taxon>
    </lineage>
</organism>
<dbReference type="EMBL" id="LN885086">
    <property type="protein sequence ID" value="CUQ65508.1"/>
    <property type="molecule type" value="Genomic_DNA"/>
</dbReference>
<dbReference type="STRING" id="1715989.NITINOP_0532"/>
<evidence type="ECO:0008006" key="3">
    <source>
        <dbReference type="Google" id="ProtNLM"/>
    </source>
</evidence>
<name>A0A0S4KT24_9BACT</name>
<gene>
    <name evidence="1" type="ORF">NITINOP_0532</name>
</gene>
<dbReference type="OrthoDB" id="9780579at2"/>
<evidence type="ECO:0000313" key="1">
    <source>
        <dbReference type="EMBL" id="CUQ65508.1"/>
    </source>
</evidence>
<dbReference type="RefSeq" id="WP_062482886.1">
    <property type="nucleotide sequence ID" value="NZ_LN885086.1"/>
</dbReference>